<keyword evidence="3" id="KW-1185">Reference proteome</keyword>
<evidence type="ECO:0000256" key="1">
    <source>
        <dbReference type="SAM" id="MobiDB-lite"/>
    </source>
</evidence>
<evidence type="ECO:0000313" key="3">
    <source>
        <dbReference type="Proteomes" id="UP001529510"/>
    </source>
</evidence>
<evidence type="ECO:0000313" key="2">
    <source>
        <dbReference type="EMBL" id="KAL0155919.1"/>
    </source>
</evidence>
<name>A0ABD0N3A4_CIRMR</name>
<feature type="region of interest" description="Disordered" evidence="1">
    <location>
        <begin position="1"/>
        <end position="45"/>
    </location>
</feature>
<organism evidence="2 3">
    <name type="scientific">Cirrhinus mrigala</name>
    <name type="common">Mrigala</name>
    <dbReference type="NCBI Taxonomy" id="683832"/>
    <lineage>
        <taxon>Eukaryota</taxon>
        <taxon>Metazoa</taxon>
        <taxon>Chordata</taxon>
        <taxon>Craniata</taxon>
        <taxon>Vertebrata</taxon>
        <taxon>Euteleostomi</taxon>
        <taxon>Actinopterygii</taxon>
        <taxon>Neopterygii</taxon>
        <taxon>Teleostei</taxon>
        <taxon>Ostariophysi</taxon>
        <taxon>Cypriniformes</taxon>
        <taxon>Cyprinidae</taxon>
        <taxon>Labeoninae</taxon>
        <taxon>Labeonini</taxon>
        <taxon>Cirrhinus</taxon>
    </lineage>
</organism>
<accession>A0ABD0N3A4</accession>
<protein>
    <submittedName>
        <fullName evidence="2">Uncharacterized protein</fullName>
    </submittedName>
</protein>
<feature type="non-terminal residue" evidence="2">
    <location>
        <position position="65"/>
    </location>
</feature>
<feature type="non-terminal residue" evidence="2">
    <location>
        <position position="1"/>
    </location>
</feature>
<reference evidence="2 3" key="1">
    <citation type="submission" date="2024-05" db="EMBL/GenBank/DDBJ databases">
        <title>Genome sequencing and assembly of Indian major carp, Cirrhinus mrigala (Hamilton, 1822).</title>
        <authorList>
            <person name="Mohindra V."/>
            <person name="Chowdhury L.M."/>
            <person name="Lal K."/>
            <person name="Jena J.K."/>
        </authorList>
    </citation>
    <scope>NUCLEOTIDE SEQUENCE [LARGE SCALE GENOMIC DNA]</scope>
    <source>
        <strain evidence="2">CM1030</strain>
        <tissue evidence="2">Blood</tissue>
    </source>
</reference>
<gene>
    <name evidence="2" type="ORF">M9458_050182</name>
</gene>
<dbReference type="Proteomes" id="UP001529510">
    <property type="component" value="Unassembled WGS sequence"/>
</dbReference>
<proteinExistence type="predicted"/>
<dbReference type="EMBL" id="JAMKFB020000025">
    <property type="protein sequence ID" value="KAL0155919.1"/>
    <property type="molecule type" value="Genomic_DNA"/>
</dbReference>
<dbReference type="AlphaFoldDB" id="A0ABD0N3A4"/>
<feature type="compositionally biased region" description="Acidic residues" evidence="1">
    <location>
        <begin position="32"/>
        <end position="45"/>
    </location>
</feature>
<comment type="caution">
    <text evidence="2">The sequence shown here is derived from an EMBL/GenBank/DDBJ whole genome shotgun (WGS) entry which is preliminary data.</text>
</comment>
<sequence>NNDRSQEEVDGDSCGSSTAGSPEMDRNPSPPPEEDETEAGEEADAIGETVYSKHWLFSTLTRLIQ</sequence>